<dbReference type="Proteomes" id="UP000321085">
    <property type="component" value="Unassembled WGS sequence"/>
</dbReference>
<keyword evidence="2" id="KW-1185">Reference proteome</keyword>
<accession>A0A512BY80</accession>
<dbReference type="AlphaFoldDB" id="A0A512BY80"/>
<sequence>MVCFVFQAWQLRGTTNTTCSDPEAELGDRYLPLATRLIAQQLTNFSILRTFPAACDSKRPTFPVLTNCLS</sequence>
<organism evidence="1 2">
    <name type="scientific">Microvirga aerophila</name>
    <dbReference type="NCBI Taxonomy" id="670291"/>
    <lineage>
        <taxon>Bacteria</taxon>
        <taxon>Pseudomonadati</taxon>
        <taxon>Pseudomonadota</taxon>
        <taxon>Alphaproteobacteria</taxon>
        <taxon>Hyphomicrobiales</taxon>
        <taxon>Methylobacteriaceae</taxon>
        <taxon>Microvirga</taxon>
    </lineage>
</organism>
<gene>
    <name evidence="1" type="ORF">MAE02_46040</name>
</gene>
<reference evidence="1 2" key="1">
    <citation type="submission" date="2019-07" db="EMBL/GenBank/DDBJ databases">
        <title>Whole genome shotgun sequence of Microvirga aerophila NBRC 106136.</title>
        <authorList>
            <person name="Hosoyama A."/>
            <person name="Uohara A."/>
            <person name="Ohji S."/>
            <person name="Ichikawa N."/>
        </authorList>
    </citation>
    <scope>NUCLEOTIDE SEQUENCE [LARGE SCALE GENOMIC DNA]</scope>
    <source>
        <strain evidence="1 2">NBRC 106136</strain>
    </source>
</reference>
<evidence type="ECO:0000313" key="1">
    <source>
        <dbReference type="EMBL" id="GEO16908.1"/>
    </source>
</evidence>
<protein>
    <submittedName>
        <fullName evidence="1">Uncharacterized protein</fullName>
    </submittedName>
</protein>
<evidence type="ECO:0000313" key="2">
    <source>
        <dbReference type="Proteomes" id="UP000321085"/>
    </source>
</evidence>
<comment type="caution">
    <text evidence="1">The sequence shown here is derived from an EMBL/GenBank/DDBJ whole genome shotgun (WGS) entry which is preliminary data.</text>
</comment>
<name>A0A512BY80_9HYPH</name>
<proteinExistence type="predicted"/>
<dbReference type="EMBL" id="BJYU01000081">
    <property type="protein sequence ID" value="GEO16908.1"/>
    <property type="molecule type" value="Genomic_DNA"/>
</dbReference>